<dbReference type="OrthoDB" id="177750at2"/>
<keyword evidence="2" id="KW-0808">Transferase</keyword>
<dbReference type="InterPro" id="IPR038063">
    <property type="entry name" value="Transpep_catalytic_dom"/>
</dbReference>
<evidence type="ECO:0000259" key="8">
    <source>
        <dbReference type="PROSITE" id="PS52029"/>
    </source>
</evidence>
<dbReference type="InterPro" id="IPR050979">
    <property type="entry name" value="LD-transpeptidase"/>
</dbReference>
<dbReference type="GO" id="GO:0071972">
    <property type="term" value="F:peptidoglycan L,D-transpeptidase activity"/>
    <property type="evidence" value="ECO:0007669"/>
    <property type="project" value="TreeGrafter"/>
</dbReference>
<dbReference type="PROSITE" id="PS52029">
    <property type="entry name" value="LD_TPASE"/>
    <property type="match status" value="1"/>
</dbReference>
<evidence type="ECO:0000256" key="4">
    <source>
        <dbReference type="ARBA" id="ARBA00022984"/>
    </source>
</evidence>
<evidence type="ECO:0000256" key="7">
    <source>
        <dbReference type="SAM" id="SignalP"/>
    </source>
</evidence>
<evidence type="ECO:0000313" key="10">
    <source>
        <dbReference type="Proteomes" id="UP000007652"/>
    </source>
</evidence>
<name>I7KW76_9CLOT</name>
<dbReference type="PANTHER" id="PTHR30582:SF2">
    <property type="entry name" value="L,D-TRANSPEPTIDASE YCIB-RELATED"/>
    <property type="match status" value="1"/>
</dbReference>
<feature type="signal peptide" evidence="7">
    <location>
        <begin position="1"/>
        <end position="23"/>
    </location>
</feature>
<dbReference type="GO" id="GO:0016740">
    <property type="term" value="F:transferase activity"/>
    <property type="evidence" value="ECO:0007669"/>
    <property type="project" value="UniProtKB-KW"/>
</dbReference>
<keyword evidence="5 6" id="KW-0961">Cell wall biogenesis/degradation</keyword>
<keyword evidence="10" id="KW-1185">Reference proteome</keyword>
<feature type="chain" id="PRO_5039330349" evidence="7">
    <location>
        <begin position="24"/>
        <end position="238"/>
    </location>
</feature>
<dbReference type="GO" id="GO:0008360">
    <property type="term" value="P:regulation of cell shape"/>
    <property type="evidence" value="ECO:0007669"/>
    <property type="project" value="UniProtKB-UniRule"/>
</dbReference>
<organism evidence="9 10">
    <name type="scientific">Caloramator australicus RC3</name>
    <dbReference type="NCBI Taxonomy" id="857293"/>
    <lineage>
        <taxon>Bacteria</taxon>
        <taxon>Bacillati</taxon>
        <taxon>Bacillota</taxon>
        <taxon>Clostridia</taxon>
        <taxon>Eubacteriales</taxon>
        <taxon>Clostridiaceae</taxon>
        <taxon>Caloramator</taxon>
    </lineage>
</organism>
<evidence type="ECO:0000313" key="9">
    <source>
        <dbReference type="EMBL" id="CCJ34354.1"/>
    </source>
</evidence>
<dbReference type="InterPro" id="IPR005490">
    <property type="entry name" value="LD_TPept_cat_dom"/>
</dbReference>
<keyword evidence="4 6" id="KW-0573">Peptidoglycan synthesis</keyword>
<accession>I7KW76</accession>
<dbReference type="STRING" id="857293.CAAU_2270"/>
<feature type="domain" description="L,D-TPase catalytic" evidence="8">
    <location>
        <begin position="117"/>
        <end position="238"/>
    </location>
</feature>
<gene>
    <name evidence="9" type="ORF">CAAU_2270</name>
</gene>
<dbReference type="Proteomes" id="UP000007652">
    <property type="component" value="Unassembled WGS sequence"/>
</dbReference>
<dbReference type="Pfam" id="PF03734">
    <property type="entry name" value="YkuD"/>
    <property type="match status" value="1"/>
</dbReference>
<keyword evidence="3 6" id="KW-0133">Cell shape</keyword>
<comment type="caution">
    <text evidence="9">The sequence shown here is derived from an EMBL/GenBank/DDBJ whole genome shotgun (WGS) entry which is preliminary data.</text>
</comment>
<dbReference type="AlphaFoldDB" id="I7KW76"/>
<dbReference type="GO" id="GO:0018104">
    <property type="term" value="P:peptidoglycan-protein cross-linking"/>
    <property type="evidence" value="ECO:0007669"/>
    <property type="project" value="TreeGrafter"/>
</dbReference>
<feature type="active site" description="Proton donor/acceptor" evidence="6">
    <location>
        <position position="191"/>
    </location>
</feature>
<sequence length="238" mass="27144">MKFIIKLVVLVLLLNIITFKANAKATLSYDDIVGSDVVTGIIAKDTANFQTGELVEVIKGEKQKFYYVRSLSTNKLAWVKSSEIAIASQQNIEIEGLDKEIIENYINNKNFKTPSKYLIWVDLLRQNTHVFIKERDGYKLIKTMPCSTGLNTAPTPKGIFRISARGKWFYSNFYRQGAKHWVRFSGPYLFHSVPMDKQGKVVDNTLGKKASHGCVRLSINDSYWIYKNMPNGTIVYIN</sequence>
<evidence type="ECO:0000256" key="3">
    <source>
        <dbReference type="ARBA" id="ARBA00022960"/>
    </source>
</evidence>
<dbReference type="UniPathway" id="UPA00219"/>
<dbReference type="RefSeq" id="WP_008909610.1">
    <property type="nucleotide sequence ID" value="NZ_CAKP01000115.1"/>
</dbReference>
<dbReference type="EMBL" id="CAKP01000115">
    <property type="protein sequence ID" value="CCJ34354.1"/>
    <property type="molecule type" value="Genomic_DNA"/>
</dbReference>
<proteinExistence type="predicted"/>
<evidence type="ECO:0000256" key="5">
    <source>
        <dbReference type="ARBA" id="ARBA00023316"/>
    </source>
</evidence>
<evidence type="ECO:0000256" key="6">
    <source>
        <dbReference type="PROSITE-ProRule" id="PRU01373"/>
    </source>
</evidence>
<evidence type="ECO:0000256" key="2">
    <source>
        <dbReference type="ARBA" id="ARBA00022679"/>
    </source>
</evidence>
<dbReference type="Gene3D" id="2.40.440.10">
    <property type="entry name" value="L,D-transpeptidase catalytic domain-like"/>
    <property type="match status" value="1"/>
</dbReference>
<protein>
    <submittedName>
        <fullName evidence="9">Uncharacterized protein, ErfK family</fullName>
    </submittedName>
</protein>
<feature type="active site" description="Nucleophile" evidence="6">
    <location>
        <position position="214"/>
    </location>
</feature>
<dbReference type="GO" id="GO:0071555">
    <property type="term" value="P:cell wall organization"/>
    <property type="evidence" value="ECO:0007669"/>
    <property type="project" value="UniProtKB-UniRule"/>
</dbReference>
<comment type="pathway">
    <text evidence="1 6">Cell wall biogenesis; peptidoglycan biosynthesis.</text>
</comment>
<dbReference type="eggNOG" id="COG1376">
    <property type="taxonomic scope" value="Bacteria"/>
</dbReference>
<evidence type="ECO:0000256" key="1">
    <source>
        <dbReference type="ARBA" id="ARBA00004752"/>
    </source>
</evidence>
<reference evidence="9 10" key="1">
    <citation type="journal article" date="2011" name="J. Bacteriol.">
        <title>Draft genome sequence of Caloramator australicus strain RC3T, a thermoanaerobe from the Great Artesian Basin of Australia.</title>
        <authorList>
            <person name="Ogg C.D."/>
            <person name="Patel B.K.C."/>
        </authorList>
    </citation>
    <scope>NUCLEOTIDE SEQUENCE [LARGE SCALE GENOMIC DNA]</scope>
    <source>
        <strain evidence="9 10">RC3</strain>
    </source>
</reference>
<dbReference type="GO" id="GO:0005576">
    <property type="term" value="C:extracellular region"/>
    <property type="evidence" value="ECO:0007669"/>
    <property type="project" value="TreeGrafter"/>
</dbReference>
<dbReference type="CDD" id="cd16913">
    <property type="entry name" value="YkuD_like"/>
    <property type="match status" value="1"/>
</dbReference>
<dbReference type="PANTHER" id="PTHR30582">
    <property type="entry name" value="L,D-TRANSPEPTIDASE"/>
    <property type="match status" value="1"/>
</dbReference>
<dbReference type="SUPFAM" id="SSF141523">
    <property type="entry name" value="L,D-transpeptidase catalytic domain-like"/>
    <property type="match status" value="1"/>
</dbReference>
<keyword evidence="7" id="KW-0732">Signal</keyword>